<dbReference type="PRINTS" id="PR00445">
    <property type="entry name" value="HUPFHYPC"/>
</dbReference>
<sequence>MCLAIPAKVIELAQDMATVEVGGVHRRISTLMVPELELGDYVITHAGFALHKVQEDDALASLELLRELTEKVPQEGTGE</sequence>
<keyword evidence="3" id="KW-1185">Reference proteome</keyword>
<dbReference type="Pfam" id="PF01455">
    <property type="entry name" value="HupF_HypC"/>
    <property type="match status" value="1"/>
</dbReference>
<dbReference type="NCBIfam" id="TIGR00074">
    <property type="entry name" value="hypC_hupF"/>
    <property type="match status" value="1"/>
</dbReference>
<dbReference type="GO" id="GO:1902670">
    <property type="term" value="F:carbon dioxide binding"/>
    <property type="evidence" value="ECO:0007669"/>
    <property type="project" value="TreeGrafter"/>
</dbReference>
<dbReference type="GO" id="GO:0005506">
    <property type="term" value="F:iron ion binding"/>
    <property type="evidence" value="ECO:0007669"/>
    <property type="project" value="TreeGrafter"/>
</dbReference>
<comment type="similarity">
    <text evidence="1">Belongs to the HupF/HypC family.</text>
</comment>
<dbReference type="InterPro" id="IPR019812">
    <property type="entry name" value="Hydgase_assmbl_chp_CS"/>
</dbReference>
<name>A0AAU9EFM2_9BACT</name>
<organism evidence="2 3">
    <name type="scientific">Desulfoferula mesophila</name>
    <dbReference type="NCBI Taxonomy" id="3058419"/>
    <lineage>
        <taxon>Bacteria</taxon>
        <taxon>Pseudomonadati</taxon>
        <taxon>Thermodesulfobacteriota</taxon>
        <taxon>Desulfarculia</taxon>
        <taxon>Desulfarculales</taxon>
        <taxon>Desulfarculaceae</taxon>
        <taxon>Desulfoferula</taxon>
    </lineage>
</organism>
<proteinExistence type="inferred from homology"/>
<dbReference type="AlphaFoldDB" id="A0AAU9EFM2"/>
<dbReference type="PROSITE" id="PS01097">
    <property type="entry name" value="HUPF_HYPC"/>
    <property type="match status" value="1"/>
</dbReference>
<dbReference type="GO" id="GO:0051604">
    <property type="term" value="P:protein maturation"/>
    <property type="evidence" value="ECO:0007669"/>
    <property type="project" value="TreeGrafter"/>
</dbReference>
<dbReference type="PANTHER" id="PTHR35177:SF2">
    <property type="entry name" value="HYDROGENASE MATURATION FACTOR HYBG"/>
    <property type="match status" value="1"/>
</dbReference>
<evidence type="ECO:0000256" key="1">
    <source>
        <dbReference type="ARBA" id="ARBA00006018"/>
    </source>
</evidence>
<dbReference type="FunFam" id="2.30.30.140:FF:000022">
    <property type="entry name" value="Hydrogenase assembly chaperone HybG"/>
    <property type="match status" value="1"/>
</dbReference>
<dbReference type="SUPFAM" id="SSF159127">
    <property type="entry name" value="HupF/HypC-like"/>
    <property type="match status" value="1"/>
</dbReference>
<dbReference type="PANTHER" id="PTHR35177">
    <property type="entry name" value="HYDROGENASE MATURATION FACTOR HYBG"/>
    <property type="match status" value="1"/>
</dbReference>
<accession>A0AAU9EFM2</accession>
<evidence type="ECO:0000313" key="2">
    <source>
        <dbReference type="EMBL" id="BEQ15585.1"/>
    </source>
</evidence>
<dbReference type="EMBL" id="AP028679">
    <property type="protein sequence ID" value="BEQ15585.1"/>
    <property type="molecule type" value="Genomic_DNA"/>
</dbReference>
<dbReference type="Gene3D" id="2.30.30.140">
    <property type="match status" value="1"/>
</dbReference>
<dbReference type="Proteomes" id="UP001366166">
    <property type="component" value="Chromosome"/>
</dbReference>
<protein>
    <submittedName>
        <fullName evidence="2">Hydrogenase assembly protein HupF</fullName>
    </submittedName>
</protein>
<dbReference type="KEGG" id="dmp:FAK_26510"/>
<dbReference type="RefSeq" id="WP_338600181.1">
    <property type="nucleotide sequence ID" value="NZ_AP028679.1"/>
</dbReference>
<gene>
    <name evidence="2" type="primary">hypC</name>
    <name evidence="2" type="ORF">FAK_26510</name>
</gene>
<evidence type="ECO:0000313" key="3">
    <source>
        <dbReference type="Proteomes" id="UP001366166"/>
    </source>
</evidence>
<dbReference type="InterPro" id="IPR001109">
    <property type="entry name" value="Hydrogenase_HupF/HypC"/>
</dbReference>
<reference evidence="3" key="1">
    <citation type="journal article" date="2023" name="Arch. Microbiol.">
        <title>Desulfoferula mesophilus gen. nov. sp. nov., a mesophilic sulfate-reducing bacterium isolated from a brackish lake sediment.</title>
        <authorList>
            <person name="Watanabe T."/>
            <person name="Yabe T."/>
            <person name="Tsuji J.M."/>
            <person name="Fukui M."/>
        </authorList>
    </citation>
    <scope>NUCLEOTIDE SEQUENCE [LARGE SCALE GENOMIC DNA]</scope>
    <source>
        <strain evidence="3">12FAK</strain>
    </source>
</reference>